<protein>
    <recommendedName>
        <fullName evidence="1">MOSC domain-containing protein</fullName>
    </recommendedName>
</protein>
<dbReference type="PANTHER" id="PTHR14237:SF19">
    <property type="entry name" value="MITOCHONDRIAL AMIDOXIME REDUCING COMPONENT 1"/>
    <property type="match status" value="1"/>
</dbReference>
<evidence type="ECO:0000313" key="2">
    <source>
        <dbReference type="EMBL" id="SOC39880.1"/>
    </source>
</evidence>
<name>A0A285UDC5_9HYPH</name>
<dbReference type="EMBL" id="OBQD01000006">
    <property type="protein sequence ID" value="SOC39880.1"/>
    <property type="molecule type" value="Genomic_DNA"/>
</dbReference>
<gene>
    <name evidence="2" type="ORF">SAMN05892877_106239</name>
</gene>
<dbReference type="Pfam" id="PF03473">
    <property type="entry name" value="MOSC"/>
    <property type="match status" value="1"/>
</dbReference>
<dbReference type="GO" id="GO:0003824">
    <property type="term" value="F:catalytic activity"/>
    <property type="evidence" value="ECO:0007669"/>
    <property type="project" value="InterPro"/>
</dbReference>
<dbReference type="InterPro" id="IPR005303">
    <property type="entry name" value="MOCOS_middle"/>
</dbReference>
<feature type="domain" description="MOSC" evidence="1">
    <location>
        <begin position="131"/>
        <end position="278"/>
    </location>
</feature>
<sequence>MIATKDDAPDMTVAGLNIHPLKSGRAIPMTEVAVGLDGFADDRRFMLTDPAGRFITQRELQALAQVEAHPLDGTIRLQMNGRSVVPTFDPSRRAAVTVWDSSVDAAVADETTNGVLSEWLGREVQLVHMDLQASRLEGEAWAGRPVPVGFTDGFPVLITTTGSLADLNRTLVGKGQEPVGMDRFRTNILVAHDGAWDEDLWEAVEIGGIVFDLVKPCSRCIMTTQDQATGERIGGNPIQGLAEKRMSADRRVAGVLFGWNAVPRTAGRLRLGDAVTVRGERAERWPMKVRG</sequence>
<dbReference type="GO" id="GO:0030151">
    <property type="term" value="F:molybdenum ion binding"/>
    <property type="evidence" value="ECO:0007669"/>
    <property type="project" value="InterPro"/>
</dbReference>
<dbReference type="GO" id="GO:0030170">
    <property type="term" value="F:pyridoxal phosphate binding"/>
    <property type="evidence" value="ECO:0007669"/>
    <property type="project" value="InterPro"/>
</dbReference>
<keyword evidence="3" id="KW-1185">Reference proteome</keyword>
<evidence type="ECO:0000313" key="3">
    <source>
        <dbReference type="Proteomes" id="UP000219167"/>
    </source>
</evidence>
<dbReference type="AlphaFoldDB" id="A0A285UDC5"/>
<dbReference type="Proteomes" id="UP000219167">
    <property type="component" value="Unassembled WGS sequence"/>
</dbReference>
<accession>A0A285UDC5</accession>
<dbReference type="InterPro" id="IPR011037">
    <property type="entry name" value="Pyrv_Knase-like_insert_dom_sf"/>
</dbReference>
<proteinExistence type="predicted"/>
<organism evidence="2 3">
    <name type="scientific">Rhizobium subbaraonis</name>
    <dbReference type="NCBI Taxonomy" id="908946"/>
    <lineage>
        <taxon>Bacteria</taxon>
        <taxon>Pseudomonadati</taxon>
        <taxon>Pseudomonadota</taxon>
        <taxon>Alphaproteobacteria</taxon>
        <taxon>Hyphomicrobiales</taxon>
        <taxon>Rhizobiaceae</taxon>
        <taxon>Rhizobium/Agrobacterium group</taxon>
        <taxon>Rhizobium</taxon>
    </lineage>
</organism>
<evidence type="ECO:0000259" key="1">
    <source>
        <dbReference type="PROSITE" id="PS51340"/>
    </source>
</evidence>
<dbReference type="SUPFAM" id="SSF50800">
    <property type="entry name" value="PK beta-barrel domain-like"/>
    <property type="match status" value="1"/>
</dbReference>
<reference evidence="2 3" key="1">
    <citation type="submission" date="2017-08" db="EMBL/GenBank/DDBJ databases">
        <authorList>
            <person name="de Groot N.N."/>
        </authorList>
    </citation>
    <scope>NUCLEOTIDE SEQUENCE [LARGE SCALE GENOMIC DNA]</scope>
    <source>
        <strain evidence="2 3">JC85</strain>
    </source>
</reference>
<dbReference type="PANTHER" id="PTHR14237">
    <property type="entry name" value="MOLYBDOPTERIN COFACTOR SULFURASE MOSC"/>
    <property type="match status" value="1"/>
</dbReference>
<dbReference type="SUPFAM" id="SSF141673">
    <property type="entry name" value="MOSC N-terminal domain-like"/>
    <property type="match status" value="1"/>
</dbReference>
<dbReference type="Pfam" id="PF03476">
    <property type="entry name" value="MOSC_N"/>
    <property type="match status" value="1"/>
</dbReference>
<dbReference type="InterPro" id="IPR005302">
    <property type="entry name" value="MoCF_Sase_C"/>
</dbReference>
<dbReference type="PROSITE" id="PS51340">
    <property type="entry name" value="MOSC"/>
    <property type="match status" value="1"/>
</dbReference>